<dbReference type="GeneID" id="134286187"/>
<dbReference type="InterPro" id="IPR013083">
    <property type="entry name" value="Znf_RING/FYVE/PHD"/>
</dbReference>
<dbReference type="PROSITE" id="PS50016">
    <property type="entry name" value="ZF_PHD_2"/>
    <property type="match status" value="1"/>
</dbReference>
<feature type="domain" description="PHD-type" evidence="6">
    <location>
        <begin position="22"/>
        <end position="70"/>
    </location>
</feature>
<dbReference type="Gene3D" id="3.10.10.10">
    <property type="entry name" value="HIV Type 1 Reverse Transcriptase, subunit A, domain 1"/>
    <property type="match status" value="1"/>
</dbReference>
<dbReference type="Gene3D" id="3.30.420.10">
    <property type="entry name" value="Ribonuclease H-like superfamily/Ribonuclease H"/>
    <property type="match status" value="1"/>
</dbReference>
<accession>A0ABM1XJ74</accession>
<reference evidence="8" key="2">
    <citation type="submission" date="2025-05" db="UniProtKB">
        <authorList>
            <consortium name="EnsemblMetazoa"/>
        </authorList>
    </citation>
    <scope>IDENTIFICATION</scope>
    <source>
        <strain evidence="8">Foshan</strain>
    </source>
</reference>
<reference evidence="9" key="1">
    <citation type="journal article" date="2015" name="Proc. Natl. Acad. Sci. U.S.A.">
        <title>Genome sequence of the Asian Tiger mosquito, Aedes albopictus, reveals insights into its biology, genetics, and evolution.</title>
        <authorList>
            <person name="Chen X.G."/>
            <person name="Jiang X."/>
            <person name="Gu J."/>
            <person name="Xu M."/>
            <person name="Wu Y."/>
            <person name="Deng Y."/>
            <person name="Zhang C."/>
            <person name="Bonizzoni M."/>
            <person name="Dermauw W."/>
            <person name="Vontas J."/>
            <person name="Armbruster P."/>
            <person name="Huang X."/>
            <person name="Yang Y."/>
            <person name="Zhang H."/>
            <person name="He W."/>
            <person name="Peng H."/>
            <person name="Liu Y."/>
            <person name="Wu K."/>
            <person name="Chen J."/>
            <person name="Lirakis M."/>
            <person name="Topalis P."/>
            <person name="Van Leeuwen T."/>
            <person name="Hall A.B."/>
            <person name="Jiang X."/>
            <person name="Thorpe C."/>
            <person name="Mueller R.L."/>
            <person name="Sun C."/>
            <person name="Waterhouse R.M."/>
            <person name="Yan G."/>
            <person name="Tu Z.J."/>
            <person name="Fang X."/>
            <person name="James A.A."/>
        </authorList>
    </citation>
    <scope>NUCLEOTIDE SEQUENCE [LARGE SCALE GENOMIC DNA]</scope>
    <source>
        <strain evidence="9">Foshan</strain>
    </source>
</reference>
<name>A0ABM1XJ74_AEDAL</name>
<keyword evidence="2 4" id="KW-0863">Zinc-finger</keyword>
<feature type="region of interest" description="Disordered" evidence="5">
    <location>
        <begin position="1"/>
        <end position="20"/>
    </location>
</feature>
<dbReference type="InterPro" id="IPR012337">
    <property type="entry name" value="RNaseH-like_sf"/>
</dbReference>
<dbReference type="SMART" id="SM00249">
    <property type="entry name" value="PHD"/>
    <property type="match status" value="1"/>
</dbReference>
<organism evidence="8 9">
    <name type="scientific">Aedes albopictus</name>
    <name type="common">Asian tiger mosquito</name>
    <name type="synonym">Stegomyia albopicta</name>
    <dbReference type="NCBI Taxonomy" id="7160"/>
    <lineage>
        <taxon>Eukaryota</taxon>
        <taxon>Metazoa</taxon>
        <taxon>Ecdysozoa</taxon>
        <taxon>Arthropoda</taxon>
        <taxon>Hexapoda</taxon>
        <taxon>Insecta</taxon>
        <taxon>Pterygota</taxon>
        <taxon>Neoptera</taxon>
        <taxon>Endopterygota</taxon>
        <taxon>Diptera</taxon>
        <taxon>Nematocera</taxon>
        <taxon>Culicoidea</taxon>
        <taxon>Culicidae</taxon>
        <taxon>Culicinae</taxon>
        <taxon>Aedini</taxon>
        <taxon>Aedes</taxon>
        <taxon>Stegomyia</taxon>
    </lineage>
</organism>
<dbReference type="InterPro" id="IPR005312">
    <property type="entry name" value="DUF1759"/>
</dbReference>
<feature type="region of interest" description="Disordered" evidence="5">
    <location>
        <begin position="154"/>
        <end position="193"/>
    </location>
</feature>
<dbReference type="Pfam" id="PF03564">
    <property type="entry name" value="DUF1759"/>
    <property type="match status" value="1"/>
</dbReference>
<dbReference type="InterPro" id="IPR019787">
    <property type="entry name" value="Znf_PHD-finger"/>
</dbReference>
<dbReference type="Gene3D" id="3.30.40.10">
    <property type="entry name" value="Zinc/RING finger domain, C3HC4 (zinc finger)"/>
    <property type="match status" value="1"/>
</dbReference>
<dbReference type="InterPro" id="IPR011011">
    <property type="entry name" value="Znf_FYVE_PHD"/>
</dbReference>
<protein>
    <submittedName>
        <fullName evidence="8">Uncharacterized protein</fullName>
    </submittedName>
</protein>
<dbReference type="Pfam" id="PF00078">
    <property type="entry name" value="RVT_1"/>
    <property type="match status" value="1"/>
</dbReference>
<dbReference type="SUPFAM" id="SSF57903">
    <property type="entry name" value="FYVE/PHD zinc finger"/>
    <property type="match status" value="1"/>
</dbReference>
<dbReference type="RefSeq" id="XP_062703747.1">
    <property type="nucleotide sequence ID" value="XM_062847763.1"/>
</dbReference>
<dbReference type="InterPro" id="IPR000477">
    <property type="entry name" value="RT_dom"/>
</dbReference>
<evidence type="ECO:0000256" key="5">
    <source>
        <dbReference type="SAM" id="MobiDB-lite"/>
    </source>
</evidence>
<evidence type="ECO:0000259" key="6">
    <source>
        <dbReference type="PROSITE" id="PS50016"/>
    </source>
</evidence>
<dbReference type="Proteomes" id="UP000069940">
    <property type="component" value="Unassembled WGS sequence"/>
</dbReference>
<dbReference type="Pfam" id="PF05380">
    <property type="entry name" value="Peptidase_A17"/>
    <property type="match status" value="1"/>
</dbReference>
<dbReference type="InterPro" id="IPR036397">
    <property type="entry name" value="RNaseH_sf"/>
</dbReference>
<proteinExistence type="predicted"/>
<dbReference type="InterPro" id="IPR043502">
    <property type="entry name" value="DNA/RNA_pol_sf"/>
</dbReference>
<dbReference type="Pfam" id="PF00628">
    <property type="entry name" value="PHD"/>
    <property type="match status" value="1"/>
</dbReference>
<evidence type="ECO:0000256" key="2">
    <source>
        <dbReference type="ARBA" id="ARBA00022771"/>
    </source>
</evidence>
<dbReference type="Pfam" id="PF18701">
    <property type="entry name" value="DUF5641"/>
    <property type="match status" value="1"/>
</dbReference>
<feature type="region of interest" description="Disordered" evidence="5">
    <location>
        <begin position="74"/>
        <end position="100"/>
    </location>
</feature>
<dbReference type="SUPFAM" id="SSF53098">
    <property type="entry name" value="Ribonuclease H-like"/>
    <property type="match status" value="1"/>
</dbReference>
<keyword evidence="3" id="KW-0862">Zinc</keyword>
<feature type="compositionally biased region" description="Low complexity" evidence="5">
    <location>
        <begin position="74"/>
        <end position="88"/>
    </location>
</feature>
<dbReference type="PANTHER" id="PTHR47331">
    <property type="entry name" value="PHD-TYPE DOMAIN-CONTAINING PROTEIN"/>
    <property type="match status" value="1"/>
</dbReference>
<dbReference type="PROSITE" id="PS01359">
    <property type="entry name" value="ZF_PHD_1"/>
    <property type="match status" value="1"/>
</dbReference>
<dbReference type="InterPro" id="IPR001584">
    <property type="entry name" value="Integrase_cat-core"/>
</dbReference>
<dbReference type="SUPFAM" id="SSF56672">
    <property type="entry name" value="DNA/RNA polymerases"/>
    <property type="match status" value="1"/>
</dbReference>
<dbReference type="InterPro" id="IPR008042">
    <property type="entry name" value="Retrotrans_Pao"/>
</dbReference>
<dbReference type="InterPro" id="IPR040676">
    <property type="entry name" value="DUF5641"/>
</dbReference>
<dbReference type="InterPro" id="IPR019786">
    <property type="entry name" value="Zinc_finger_PHD-type_CS"/>
</dbReference>
<sequence>MSKKGDGQKRGTSPVNENPPPVVSCEICRKPDNSRMVACDSCGQWYHFECVSVDSTVQDVEWCCRKCLETAKQLPSGTSTPNTNTGTLPKSGTSKPTDSGLEEYLRKQLVAMQKKFERMMKEKEDQRLKELQDQRKKYEQDLKDTERRVLEQVERQHRRISSDEGGATANSTGNQPVQIDFSGGWTANSTESENPRLLGSGLPMASGGLTTDAIGNQPLQLTFGAGPTASSTGNPLPKINVQDVSHGDDVLAQELKLLEDKQALERRHLEERKRLLQRYAAVDGGAASAGAGLNPQATVFRPSVSGLLGVSSLSQSQISARQAVNKELPPFSGNPEEWPLFLASYENSTRICGYSDEENMLRIQRSLRGKALEAVRCRLLHPANLQGVLATLKTLFGRPEIIVHSLVNRIREMPSPKAEKLQTLIDFGIAVQNVCATITASGLDEYMCNVALLQELTERLPPSVKLNWAYHRQGLNRVTLAEFGDWLGKLVEAASIVTIPSISAPKLERRGRKEDNYINVHSESSEAPAKIRPIATTTSKGCVVCLNECSGPEKCKRFNEMDVAARWTVVKDQRLCRKCLRKHFGACEVKIPCGKNGCSFMHHKLLHDDKRYSKPAAPAPEKPNEAPTTQSCNTHSKAATKVLFRYVLVTIYGRGKQIKTFAFLDDGSSATLIEQGLLKEIGLKGTPYPLCLDWTGGQRREENESVVLALKVSGISEGNEVFELPEVHTVRDLSLPKQSLSVPQMATKYSYLEGLPLTSYDSVSPRILIGMNNCRLGHALRSVEGGENEPVASKTRLGWIVYGPCSMESGATNSGGYHSFHICPCVKEEDKDLNSALKEFFSIESIGIAGPSKSLPSKDEERAMNILSTETRLVGNRFETGLQWRYDQFQLPDNKGMALKRLACLQKRLKREPDLAVAMRAKMSEYEERGYIRRLSAAEKAEKHSNDWYLPIFPVTNPNKPGKLRIVFDAAAKVNGVSLNSFLLTGPDQLVSLLAVLYKFREFRIAVVGDIREMFFQVQMKKQDQRSQMILWNNGNPDNEPEVYAVTVMTFGAACSPSCAHYVKNRNADRFEEQYPRAVECIKYEHYVDDMLASVETEEEAVQLASDVRSIHAQGGFEIRNWLSNSSVVVESLHENSATEKNLSFCAEMTTEKVLGMWWDTTTDTFTFKLSPKHDAELLSGARMPTKREVLRTLMAIYDPMGLIANFLIYLKILLQEIWRSGCGWDDEIDGKLAEKWMTWIEALPNVRLVSIPRCYRIETSAEPTNTVELHIFCDASENGMAAVAYFRFEEEGKVECALIGSKTRVAPLKFLSIPRLELQAAVLGARLADCIAKSHRMKINRRVFWTDSRDVVCWLRSDHRRYSQFVAFRVSELLDTTQASEWRWLPTKKNVADEGTKWQRLPDFQPSGRWFRGPDFLWQSVHQWPGDSGDLGATVEEIRPSILHHTVGVGDTLVDFERFSKWKRLLRSVGYVHRFVSNLRKRTMKLTLELGPLTQEELKLAENTIYRLVQQQAFPDEIQLIRDKFPQTNPWERILPRSSPLYKVSPIIDEHGVLRMQGRINACEWVDESAKNPILLPRQNYVTNLVIADFHATCRHQNHQTALNQIRLKYSIPRLRTEFDRVRRNCHRCKVRRARPQPPAMGDLPPARLAAFQRPFSYTGIDYFGPMSVLVGRRSEKRWGVLLTCMTTRGVHIEVAHSLTTDSCILALRNFIARRGAPLEIISDRGTNFIGASRELHEALEHVNEEKLMAEFVSPDTKWTFNPPSAPHFGGCWERLIQSVKKTMNDFDPPRLPSDEILRTMLMEVEMILNSRPLTEIPQDNDTEPPLTPNHFLLGSTNGSKPPITFDDRPTVLKRSWRMAQLYADNFWKKWVAEYLPTLTRRTKWFQPVRPIMEGDLVLIVDGTLPRNCWPRGRVIQAVRAKDGQVRRVTVQTVSGLLERPATKVAVLDVGASGGKPLEPQWRTEGECCNPSECNAPPSTSTLISNSK</sequence>
<feature type="compositionally biased region" description="Polar residues" evidence="5">
    <location>
        <begin position="168"/>
        <end position="177"/>
    </location>
</feature>
<dbReference type="Gene3D" id="3.30.70.270">
    <property type="match status" value="1"/>
</dbReference>
<dbReference type="PANTHER" id="PTHR47331:SF1">
    <property type="entry name" value="GAG-LIKE PROTEIN"/>
    <property type="match status" value="1"/>
</dbReference>
<dbReference type="InterPro" id="IPR001965">
    <property type="entry name" value="Znf_PHD"/>
</dbReference>
<dbReference type="EnsemblMetazoa" id="AALFPA23_000147.R39246">
    <property type="protein sequence ID" value="AALFPA23_000147.P39246"/>
    <property type="gene ID" value="AALFPA23_000147"/>
</dbReference>
<dbReference type="InterPro" id="IPR043128">
    <property type="entry name" value="Rev_trsase/Diguanyl_cyclase"/>
</dbReference>
<evidence type="ECO:0000259" key="7">
    <source>
        <dbReference type="PROSITE" id="PS50994"/>
    </source>
</evidence>
<keyword evidence="9" id="KW-1185">Reference proteome</keyword>
<evidence type="ECO:0000256" key="1">
    <source>
        <dbReference type="ARBA" id="ARBA00022723"/>
    </source>
</evidence>
<keyword evidence="1" id="KW-0479">Metal-binding</keyword>
<evidence type="ECO:0000313" key="8">
    <source>
        <dbReference type="EnsemblMetazoa" id="AALFPA23_000147.P39246"/>
    </source>
</evidence>
<evidence type="ECO:0000313" key="9">
    <source>
        <dbReference type="Proteomes" id="UP000069940"/>
    </source>
</evidence>
<feature type="domain" description="Integrase catalytic" evidence="7">
    <location>
        <begin position="1652"/>
        <end position="1838"/>
    </location>
</feature>
<evidence type="ECO:0000256" key="3">
    <source>
        <dbReference type="ARBA" id="ARBA00022833"/>
    </source>
</evidence>
<dbReference type="PROSITE" id="PS50994">
    <property type="entry name" value="INTEGRASE"/>
    <property type="match status" value="1"/>
</dbReference>
<evidence type="ECO:0000256" key="4">
    <source>
        <dbReference type="PROSITE-ProRule" id="PRU00146"/>
    </source>
</evidence>
<feature type="region of interest" description="Disordered" evidence="5">
    <location>
        <begin position="612"/>
        <end position="633"/>
    </location>
</feature>